<feature type="transmembrane region" description="Helical" evidence="1">
    <location>
        <begin position="76"/>
        <end position="99"/>
    </location>
</feature>
<feature type="transmembrane region" description="Helical" evidence="1">
    <location>
        <begin position="222"/>
        <end position="241"/>
    </location>
</feature>
<dbReference type="InterPro" id="IPR019127">
    <property type="entry name" value="Exosortase"/>
</dbReference>
<evidence type="ECO:0000256" key="1">
    <source>
        <dbReference type="SAM" id="Phobius"/>
    </source>
</evidence>
<dbReference type="AlphaFoldDB" id="A0A517YWC0"/>
<dbReference type="KEGG" id="pcor:KS4_26050"/>
<protein>
    <submittedName>
        <fullName evidence="2">Transmembrane exosortase (Exosortase_EpsH)</fullName>
    </submittedName>
</protein>
<feature type="transmembrane region" description="Helical" evidence="1">
    <location>
        <begin position="132"/>
        <end position="153"/>
    </location>
</feature>
<dbReference type="EMBL" id="CP036425">
    <property type="protein sequence ID" value="QDU34535.1"/>
    <property type="molecule type" value="Genomic_DNA"/>
</dbReference>
<accession>A0A517YWC0</accession>
<evidence type="ECO:0000313" key="2">
    <source>
        <dbReference type="EMBL" id="QDU34535.1"/>
    </source>
</evidence>
<dbReference type="OrthoDB" id="9797363at2"/>
<feature type="transmembrane region" description="Helical" evidence="1">
    <location>
        <begin position="261"/>
        <end position="285"/>
    </location>
</feature>
<keyword evidence="1 2" id="KW-0812">Transmembrane</keyword>
<dbReference type="Proteomes" id="UP000317369">
    <property type="component" value="Chromosome"/>
</dbReference>
<name>A0A517YWC0_9BACT</name>
<proteinExistence type="predicted"/>
<keyword evidence="1" id="KW-1133">Transmembrane helix</keyword>
<organism evidence="2 3">
    <name type="scientific">Poriferisphaera corsica</name>
    <dbReference type="NCBI Taxonomy" id="2528020"/>
    <lineage>
        <taxon>Bacteria</taxon>
        <taxon>Pseudomonadati</taxon>
        <taxon>Planctomycetota</taxon>
        <taxon>Phycisphaerae</taxon>
        <taxon>Phycisphaerales</taxon>
        <taxon>Phycisphaeraceae</taxon>
        <taxon>Poriferisphaera</taxon>
    </lineage>
</organism>
<keyword evidence="3" id="KW-1185">Reference proteome</keyword>
<feature type="transmembrane region" description="Helical" evidence="1">
    <location>
        <begin position="52"/>
        <end position="69"/>
    </location>
</feature>
<dbReference type="RefSeq" id="WP_145078501.1">
    <property type="nucleotide sequence ID" value="NZ_CP036425.1"/>
</dbReference>
<evidence type="ECO:0000313" key="3">
    <source>
        <dbReference type="Proteomes" id="UP000317369"/>
    </source>
</evidence>
<feature type="transmembrane region" description="Helical" evidence="1">
    <location>
        <begin position="21"/>
        <end position="40"/>
    </location>
</feature>
<dbReference type="Pfam" id="PF09721">
    <property type="entry name" value="Exosortase_EpsH"/>
    <property type="match status" value="1"/>
</dbReference>
<gene>
    <name evidence="2" type="ORF">KS4_26050</name>
</gene>
<sequence>MSQKIYIVPRVLSRNGWTMMHLAFLVIMLVIGCFFTRLAWQTIWLTAVYYQHALYVILIPFISIWLFYVRRHRMRFCAPVSTWVGPLIVLAGWFIYAYGQNLNVATIWMIGALLIVFGCGVSVVGTDVLSKFVPAFVVLVFLIPVPTPVASVVSLPVQIATTDVTQVIYGLMGVEIQREGMLLFNDDGIPISIAHTGRVVALFMTFLLMSYAFAFGMPLRPIVRLIVIGSSPFIALFVNIIRSLATTWMYNVYDPISVYHFMAYIAWGTLILTVLVLYMVIRLLLWTSIPLNRFSIPKDT</sequence>
<reference evidence="2 3" key="1">
    <citation type="submission" date="2019-02" db="EMBL/GenBank/DDBJ databases">
        <title>Deep-cultivation of Planctomycetes and their phenomic and genomic characterization uncovers novel biology.</title>
        <authorList>
            <person name="Wiegand S."/>
            <person name="Jogler M."/>
            <person name="Boedeker C."/>
            <person name="Pinto D."/>
            <person name="Vollmers J."/>
            <person name="Rivas-Marin E."/>
            <person name="Kohn T."/>
            <person name="Peeters S.H."/>
            <person name="Heuer A."/>
            <person name="Rast P."/>
            <person name="Oberbeckmann S."/>
            <person name="Bunk B."/>
            <person name="Jeske O."/>
            <person name="Meyerdierks A."/>
            <person name="Storesund J.E."/>
            <person name="Kallscheuer N."/>
            <person name="Luecker S."/>
            <person name="Lage O.M."/>
            <person name="Pohl T."/>
            <person name="Merkel B.J."/>
            <person name="Hornburger P."/>
            <person name="Mueller R.-W."/>
            <person name="Bruemmer F."/>
            <person name="Labrenz M."/>
            <person name="Spormann A.M."/>
            <person name="Op den Camp H."/>
            <person name="Overmann J."/>
            <person name="Amann R."/>
            <person name="Jetten M.S.M."/>
            <person name="Mascher T."/>
            <person name="Medema M.H."/>
            <person name="Devos D.P."/>
            <person name="Kaster A.-K."/>
            <person name="Ovreas L."/>
            <person name="Rohde M."/>
            <person name="Galperin M.Y."/>
            <person name="Jogler C."/>
        </authorList>
    </citation>
    <scope>NUCLEOTIDE SEQUENCE [LARGE SCALE GENOMIC DNA]</scope>
    <source>
        <strain evidence="2 3">KS4</strain>
    </source>
</reference>
<dbReference type="PROSITE" id="PS51257">
    <property type="entry name" value="PROKAR_LIPOPROTEIN"/>
    <property type="match status" value="1"/>
</dbReference>
<feature type="transmembrane region" description="Helical" evidence="1">
    <location>
        <begin position="105"/>
        <end position="125"/>
    </location>
</feature>
<feature type="transmembrane region" description="Helical" evidence="1">
    <location>
        <begin position="191"/>
        <end position="215"/>
    </location>
</feature>
<keyword evidence="1" id="KW-0472">Membrane</keyword>